<proteinExistence type="predicted"/>
<gene>
    <name evidence="3" type="ORF">LNQ82_02885</name>
</gene>
<evidence type="ECO:0000256" key="2">
    <source>
        <dbReference type="SAM" id="SignalP"/>
    </source>
</evidence>
<feature type="compositionally biased region" description="Basic residues" evidence="1">
    <location>
        <begin position="107"/>
        <end position="117"/>
    </location>
</feature>
<evidence type="ECO:0000313" key="4">
    <source>
        <dbReference type="Proteomes" id="UP001056819"/>
    </source>
</evidence>
<keyword evidence="2" id="KW-0732">Signal</keyword>
<feature type="chain" id="PRO_5042096990" evidence="2">
    <location>
        <begin position="18"/>
        <end position="117"/>
    </location>
</feature>
<feature type="region of interest" description="Disordered" evidence="1">
    <location>
        <begin position="80"/>
        <end position="117"/>
    </location>
</feature>
<dbReference type="EMBL" id="CP097501">
    <property type="protein sequence ID" value="URD68126.1"/>
    <property type="molecule type" value="Genomic_DNA"/>
</dbReference>
<evidence type="ECO:0000256" key="1">
    <source>
        <dbReference type="SAM" id="MobiDB-lite"/>
    </source>
</evidence>
<reference evidence="3" key="1">
    <citation type="submission" date="2022-05" db="EMBL/GenBank/DDBJ databases">
        <title>Alysiella filiformis genome sequencing.</title>
        <authorList>
            <person name="Viehboeck T."/>
        </authorList>
    </citation>
    <scope>NUCLEOTIDE SEQUENCE</scope>
    <source>
        <strain evidence="3">DSM 2580</strain>
    </source>
</reference>
<evidence type="ECO:0000313" key="3">
    <source>
        <dbReference type="EMBL" id="URD68126.1"/>
    </source>
</evidence>
<dbReference type="Proteomes" id="UP001056819">
    <property type="component" value="Chromosome"/>
</dbReference>
<name>A0AAE9HWZ3_9NEIS</name>
<dbReference type="AlphaFoldDB" id="A0AAE9HWZ3"/>
<organism evidence="3 4">
    <name type="scientific">Conchiformibius steedae DSM 2580</name>
    <dbReference type="NCBI Taxonomy" id="1121352"/>
    <lineage>
        <taxon>Bacteria</taxon>
        <taxon>Pseudomonadati</taxon>
        <taxon>Pseudomonadota</taxon>
        <taxon>Betaproteobacteria</taxon>
        <taxon>Neisseriales</taxon>
        <taxon>Neisseriaceae</taxon>
        <taxon>Conchiformibius</taxon>
    </lineage>
</organism>
<sequence length="117" mass="13029">MRIAVIPMMLAAAMAAADCTVTLPEDDYHRIKALLKGKRTVTHRYAEGRAVHLRVAFGNTDPFTEQLNRRTLARYGHLQCGKEQDAPPETLPEIRPTSPTAPAAKKPPLKLVRRFGQ</sequence>
<accession>A0AAE9HWZ3</accession>
<feature type="signal peptide" evidence="2">
    <location>
        <begin position="1"/>
        <end position="17"/>
    </location>
</feature>
<protein>
    <submittedName>
        <fullName evidence="3">Uncharacterized protein</fullName>
    </submittedName>
</protein>
<dbReference type="RefSeq" id="WP_027022614.1">
    <property type="nucleotide sequence ID" value="NZ_CP097501.1"/>
</dbReference>